<protein>
    <submittedName>
        <fullName evidence="2">DUF6090 family protein</fullName>
    </submittedName>
</protein>
<keyword evidence="1" id="KW-1133">Transmembrane helix</keyword>
<keyword evidence="3" id="KW-1185">Reference proteome</keyword>
<evidence type="ECO:0000313" key="2">
    <source>
        <dbReference type="EMBL" id="MFD1315155.1"/>
    </source>
</evidence>
<keyword evidence="1" id="KW-0812">Transmembrane</keyword>
<name>A0ABW3Y137_9FLAO</name>
<feature type="transmembrane region" description="Helical" evidence="1">
    <location>
        <begin position="27"/>
        <end position="46"/>
    </location>
</feature>
<evidence type="ECO:0000256" key="1">
    <source>
        <dbReference type="SAM" id="Phobius"/>
    </source>
</evidence>
<proteinExistence type="predicted"/>
<reference evidence="3" key="1">
    <citation type="journal article" date="2019" name="Int. J. Syst. Evol. Microbiol.">
        <title>The Global Catalogue of Microorganisms (GCM) 10K type strain sequencing project: providing services to taxonomists for standard genome sequencing and annotation.</title>
        <authorList>
            <consortium name="The Broad Institute Genomics Platform"/>
            <consortium name="The Broad Institute Genome Sequencing Center for Infectious Disease"/>
            <person name="Wu L."/>
            <person name="Ma J."/>
        </authorList>
    </citation>
    <scope>NUCLEOTIDE SEQUENCE [LARGE SCALE GENOMIC DNA]</scope>
    <source>
        <strain evidence="3">CCUG 61485</strain>
    </source>
</reference>
<dbReference type="EMBL" id="JBHTMY010000002">
    <property type="protein sequence ID" value="MFD1315155.1"/>
    <property type="molecule type" value="Genomic_DNA"/>
</dbReference>
<gene>
    <name evidence="2" type="ORF">ACFQ39_05960</name>
</gene>
<dbReference type="Pfam" id="PF19578">
    <property type="entry name" value="DUF6090"/>
    <property type="match status" value="1"/>
</dbReference>
<comment type="caution">
    <text evidence="2">The sequence shown here is derived from an EMBL/GenBank/DDBJ whole genome shotgun (WGS) entry which is preliminary data.</text>
</comment>
<dbReference type="RefSeq" id="WP_377177077.1">
    <property type="nucleotide sequence ID" value="NZ_JBHTMY010000002.1"/>
</dbReference>
<dbReference type="InterPro" id="IPR045749">
    <property type="entry name" value="DUF6090"/>
</dbReference>
<accession>A0ABW3Y137</accession>
<evidence type="ECO:0000313" key="3">
    <source>
        <dbReference type="Proteomes" id="UP001597201"/>
    </source>
</evidence>
<sequence length="252" mass="29755">MKIFRQLRHHLLSFDKTGKPFLSPGRYLKYAIGEIVLVVIGILIALQINNWNESRKDKILEMKILNEINTNLKSTIASLNRTIELEETYVDYNFLILDYIDHQKQYDQKLDEAFGMYFWTVSSHPVSAGYDYLKTRGLELIANDSLRIEISLIFENELPVIQSENEKWANNLQQNVSYPYHVEHFIKYYDDSNTEGIEYAKPMDYDSLMKDPKFKSINTEIISNRKWNISTLKNIIIKIQQLMRKIEEEITT</sequence>
<dbReference type="Proteomes" id="UP001597201">
    <property type="component" value="Unassembled WGS sequence"/>
</dbReference>
<keyword evidence="1" id="KW-0472">Membrane</keyword>
<organism evidence="2 3">
    <name type="scientific">Namhaeicola litoreus</name>
    <dbReference type="NCBI Taxonomy" id="1052145"/>
    <lineage>
        <taxon>Bacteria</taxon>
        <taxon>Pseudomonadati</taxon>
        <taxon>Bacteroidota</taxon>
        <taxon>Flavobacteriia</taxon>
        <taxon>Flavobacteriales</taxon>
        <taxon>Flavobacteriaceae</taxon>
        <taxon>Namhaeicola</taxon>
    </lineage>
</organism>